<feature type="binding site" evidence="9">
    <location>
        <position position="28"/>
    </location>
    <ligand>
        <name>3-phosphoshikimate</name>
        <dbReference type="ChEBI" id="CHEBI:145989"/>
    </ligand>
</feature>
<dbReference type="InterPro" id="IPR023193">
    <property type="entry name" value="EPSP_synthase_CS"/>
</dbReference>
<evidence type="ECO:0000256" key="3">
    <source>
        <dbReference type="ARBA" id="ARBA00009948"/>
    </source>
</evidence>
<accession>A0A1I6SXG8</accession>
<comment type="subcellular location">
    <subcellularLocation>
        <location evidence="9">Cytoplasm</location>
    </subcellularLocation>
</comment>
<feature type="binding site" evidence="9">
    <location>
        <position position="343"/>
    </location>
    <ligand>
        <name>3-phosphoshikimate</name>
        <dbReference type="ChEBI" id="CHEBI:145989"/>
    </ligand>
</feature>
<dbReference type="InterPro" id="IPR013792">
    <property type="entry name" value="RNA3'P_cycl/enolpyr_Trfase_a/b"/>
</dbReference>
<dbReference type="RefSeq" id="WP_062319316.1">
    <property type="nucleotide sequence ID" value="NZ_BJWJ01000010.1"/>
</dbReference>
<keyword evidence="6 9" id="KW-0808">Transferase</keyword>
<feature type="binding site" evidence="9">
    <location>
        <position position="23"/>
    </location>
    <ligand>
        <name>phosphoenolpyruvate</name>
        <dbReference type="ChEBI" id="CHEBI:58702"/>
    </ligand>
</feature>
<gene>
    <name evidence="9 11" type="primary">aroA</name>
    <name evidence="11" type="ORF">HMI01_12910</name>
    <name evidence="12" type="ORF">SAMN05421668_11123</name>
</gene>
<dbReference type="STRING" id="306541.SAMN05421668_11123"/>
<dbReference type="InterPro" id="IPR001986">
    <property type="entry name" value="Enolpyruvate_Tfrase_dom"/>
</dbReference>
<dbReference type="PIRSF" id="PIRSF000505">
    <property type="entry name" value="EPSPS"/>
    <property type="match status" value="1"/>
</dbReference>
<comment type="subunit">
    <text evidence="9">Monomer.</text>
</comment>
<dbReference type="PANTHER" id="PTHR21090">
    <property type="entry name" value="AROM/DEHYDROQUINATE SYNTHASE"/>
    <property type="match status" value="1"/>
</dbReference>
<keyword evidence="4 9" id="KW-0963">Cytoplasm</keyword>
<feature type="binding site" evidence="9">
    <location>
        <position position="23"/>
    </location>
    <ligand>
        <name>3-phosphoshikimate</name>
        <dbReference type="ChEBI" id="CHEBI:145989"/>
    </ligand>
</feature>
<evidence type="ECO:0000313" key="11">
    <source>
        <dbReference type="EMBL" id="GEM04303.1"/>
    </source>
</evidence>
<feature type="binding site" evidence="9">
    <location>
        <position position="389"/>
    </location>
    <ligand>
        <name>phosphoenolpyruvate</name>
        <dbReference type="ChEBI" id="CHEBI:58702"/>
    </ligand>
</feature>
<dbReference type="FunFam" id="3.65.10.10:FF:000005">
    <property type="entry name" value="3-phosphoshikimate 1-carboxyvinyltransferase"/>
    <property type="match status" value="1"/>
</dbReference>
<comment type="similarity">
    <text evidence="3 9">Belongs to the EPSP synthase family.</text>
</comment>
<dbReference type="NCBIfam" id="TIGR01356">
    <property type="entry name" value="aroA"/>
    <property type="match status" value="1"/>
</dbReference>
<sequence length="431" mass="46217">MSEITLQPTTTPLKGKCFVPGDKSISHRAVFFGALAQGKTEITNFLTGDDCLTTIKAFESMGVQITQHDEHVEIDSEGYKHFKEPTQPIDLGNSGTTARLLLGVLSGLPFHTTLFGDQSLTKRPMDRVTIPLREMGANIDGREEGKYLPLAVRGQALSAITFKPEVKSAQVKSGVLLAGLLANGTTTVVESTKTRDHTENMLQAFGAEVTVDGLAIHIEGKQTLKGTTIQVPRDISSAAFFIVAALIVKGSKITVKDVGLNPTRTGILDAIKLMGATLDIKETTNIGGEIIGDVTVSYQTPKGAVIEGDIIPRMIDEIPILALLASQAEGQTVIKDAEELRFKETDRIDSVVHTLRLFGCHVQPTPDGMIIEGSQTLTGATADSHGDHRIGMMIAIASLIATGETTLTDKEAINVSYPSFFDHLTALTNDK</sequence>
<evidence type="ECO:0000256" key="9">
    <source>
        <dbReference type="HAMAP-Rule" id="MF_00210"/>
    </source>
</evidence>
<evidence type="ECO:0000256" key="6">
    <source>
        <dbReference type="ARBA" id="ARBA00022679"/>
    </source>
</evidence>
<dbReference type="EMBL" id="FPAI01000011">
    <property type="protein sequence ID" value="SFS81498.1"/>
    <property type="molecule type" value="Genomic_DNA"/>
</dbReference>
<keyword evidence="14" id="KW-1185">Reference proteome</keyword>
<feature type="binding site" evidence="9">
    <location>
        <position position="168"/>
    </location>
    <ligand>
        <name>3-phosphoshikimate</name>
        <dbReference type="ChEBI" id="CHEBI:145989"/>
    </ligand>
</feature>
<comment type="catalytic activity">
    <reaction evidence="8">
        <text>3-phosphoshikimate + phosphoenolpyruvate = 5-O-(1-carboxyvinyl)-3-phosphoshikimate + phosphate</text>
        <dbReference type="Rhea" id="RHEA:21256"/>
        <dbReference type="ChEBI" id="CHEBI:43474"/>
        <dbReference type="ChEBI" id="CHEBI:57701"/>
        <dbReference type="ChEBI" id="CHEBI:58702"/>
        <dbReference type="ChEBI" id="CHEBI:145989"/>
        <dbReference type="EC" id="2.5.1.19"/>
    </reaction>
    <physiologicalReaction direction="left-to-right" evidence="8">
        <dbReference type="Rhea" id="RHEA:21257"/>
    </physiologicalReaction>
</comment>
<dbReference type="CDD" id="cd01556">
    <property type="entry name" value="EPSP_synthase"/>
    <property type="match status" value="1"/>
</dbReference>
<feature type="domain" description="Enolpyruvate transferase" evidence="10">
    <location>
        <begin position="10"/>
        <end position="424"/>
    </location>
</feature>
<dbReference type="InterPro" id="IPR006264">
    <property type="entry name" value="EPSP_synthase"/>
</dbReference>
<dbReference type="Proteomes" id="UP000321773">
    <property type="component" value="Unassembled WGS sequence"/>
</dbReference>
<evidence type="ECO:0000256" key="1">
    <source>
        <dbReference type="ARBA" id="ARBA00002174"/>
    </source>
</evidence>
<dbReference type="OrthoDB" id="9809920at2"/>
<dbReference type="FunFam" id="3.65.10.10:FF:000006">
    <property type="entry name" value="3-phosphoshikimate 1-carboxyvinyltransferase"/>
    <property type="match status" value="1"/>
</dbReference>
<keyword evidence="5 9" id="KW-0028">Amino-acid biosynthesis</keyword>
<dbReference type="GO" id="GO:0009073">
    <property type="term" value="P:aromatic amino acid family biosynthetic process"/>
    <property type="evidence" value="ECO:0007669"/>
    <property type="project" value="UniProtKB-KW"/>
</dbReference>
<dbReference type="Proteomes" id="UP000199139">
    <property type="component" value="Unassembled WGS sequence"/>
</dbReference>
<evidence type="ECO:0000313" key="12">
    <source>
        <dbReference type="EMBL" id="SFS81498.1"/>
    </source>
</evidence>
<dbReference type="PROSITE" id="PS00885">
    <property type="entry name" value="EPSP_SYNTHASE_2"/>
    <property type="match status" value="1"/>
</dbReference>
<dbReference type="UniPathway" id="UPA00053">
    <property type="reaction ID" value="UER00089"/>
</dbReference>
<dbReference type="InterPro" id="IPR036968">
    <property type="entry name" value="Enolpyruvate_Tfrase_sf"/>
</dbReference>
<feature type="binding site" evidence="9">
    <location>
        <position position="123"/>
    </location>
    <ligand>
        <name>phosphoenolpyruvate</name>
        <dbReference type="ChEBI" id="CHEBI:58702"/>
    </ligand>
</feature>
<evidence type="ECO:0000313" key="14">
    <source>
        <dbReference type="Proteomes" id="UP000321773"/>
    </source>
</evidence>
<evidence type="ECO:0000256" key="2">
    <source>
        <dbReference type="ARBA" id="ARBA00004811"/>
    </source>
</evidence>
<dbReference type="GO" id="GO:0005737">
    <property type="term" value="C:cytoplasm"/>
    <property type="evidence" value="ECO:0007669"/>
    <property type="project" value="UniProtKB-SubCell"/>
</dbReference>
<evidence type="ECO:0000256" key="7">
    <source>
        <dbReference type="ARBA" id="ARBA00023141"/>
    </source>
</evidence>
<reference evidence="11 14" key="2">
    <citation type="submission" date="2019-07" db="EMBL/GenBank/DDBJ databases">
        <title>Whole genome shotgun sequence of Halolactibacillus miurensis NBRC 100873.</title>
        <authorList>
            <person name="Hosoyama A."/>
            <person name="Uohara A."/>
            <person name="Ohji S."/>
            <person name="Ichikawa N."/>
        </authorList>
    </citation>
    <scope>NUCLEOTIDE SEQUENCE [LARGE SCALE GENOMIC DNA]</scope>
    <source>
        <strain evidence="11 14">NBRC 100873</strain>
    </source>
</reference>
<name>A0A1I6SXG8_9BACI</name>
<proteinExistence type="inferred from homology"/>
<reference evidence="12 13" key="1">
    <citation type="submission" date="2016-10" db="EMBL/GenBank/DDBJ databases">
        <authorList>
            <person name="de Groot N.N."/>
        </authorList>
    </citation>
    <scope>NUCLEOTIDE SEQUENCE [LARGE SCALE GENOMIC DNA]</scope>
    <source>
        <strain evidence="12 13">DSM 17074</strain>
    </source>
</reference>
<protein>
    <recommendedName>
        <fullName evidence="9">3-phosphoshikimate 1-carboxyvinyltransferase</fullName>
        <ecNumber evidence="9">2.5.1.19</ecNumber>
    </recommendedName>
    <alternativeName>
        <fullName evidence="9">5-enolpyruvylshikimate-3-phosphate synthase</fullName>
        <shortName evidence="9">EPSP synthase</shortName>
        <shortName evidence="9">EPSPS</shortName>
    </alternativeName>
</protein>
<comment type="pathway">
    <text evidence="2 9">Metabolic intermediate biosynthesis; chorismate biosynthesis; chorismate from D-erythrose 4-phosphate and phosphoenolpyruvate: step 6/7.</text>
</comment>
<evidence type="ECO:0000256" key="4">
    <source>
        <dbReference type="ARBA" id="ARBA00022490"/>
    </source>
</evidence>
<dbReference type="SUPFAM" id="SSF55205">
    <property type="entry name" value="EPT/RTPC-like"/>
    <property type="match status" value="1"/>
</dbReference>
<dbReference type="EMBL" id="BJWJ01000010">
    <property type="protein sequence ID" value="GEM04303.1"/>
    <property type="molecule type" value="Genomic_DNA"/>
</dbReference>
<comment type="caution">
    <text evidence="9">Lacks conserved residue(s) required for the propagation of feature annotation.</text>
</comment>
<comment type="function">
    <text evidence="1 9">Catalyzes the transfer of the enolpyruvyl moiety of phosphoenolpyruvate (PEP) to the 5-hydroxyl of shikimate-3-phosphate (S3P) to produce enolpyruvyl shikimate-3-phosphate and inorganic phosphate.</text>
</comment>
<feature type="binding site" evidence="9">
    <location>
        <position position="95"/>
    </location>
    <ligand>
        <name>phosphoenolpyruvate</name>
        <dbReference type="ChEBI" id="CHEBI:58702"/>
    </ligand>
</feature>
<dbReference type="AlphaFoldDB" id="A0A1I6SXG8"/>
<dbReference type="HAMAP" id="MF_00210">
    <property type="entry name" value="EPSP_synth"/>
    <property type="match status" value="1"/>
</dbReference>
<feature type="binding site" evidence="9">
    <location>
        <position position="170"/>
    </location>
    <ligand>
        <name>3-phosphoshikimate</name>
        <dbReference type="ChEBI" id="CHEBI:145989"/>
    </ligand>
</feature>
<dbReference type="PROSITE" id="PS00104">
    <property type="entry name" value="EPSP_SYNTHASE_1"/>
    <property type="match status" value="1"/>
</dbReference>
<organism evidence="12 13">
    <name type="scientific">Halolactibacillus miurensis</name>
    <dbReference type="NCBI Taxonomy" id="306541"/>
    <lineage>
        <taxon>Bacteria</taxon>
        <taxon>Bacillati</taxon>
        <taxon>Bacillota</taxon>
        <taxon>Bacilli</taxon>
        <taxon>Bacillales</taxon>
        <taxon>Bacillaceae</taxon>
        <taxon>Halolactibacillus</taxon>
    </lineage>
</organism>
<evidence type="ECO:0000313" key="13">
    <source>
        <dbReference type="Proteomes" id="UP000199139"/>
    </source>
</evidence>
<dbReference type="Gene3D" id="3.65.10.10">
    <property type="entry name" value="Enolpyruvate transferase domain"/>
    <property type="match status" value="2"/>
</dbReference>
<evidence type="ECO:0000256" key="8">
    <source>
        <dbReference type="ARBA" id="ARBA00044633"/>
    </source>
</evidence>
<dbReference type="EC" id="2.5.1.19" evidence="9"/>
<dbReference type="PANTHER" id="PTHR21090:SF5">
    <property type="entry name" value="PENTAFUNCTIONAL AROM POLYPEPTIDE"/>
    <property type="match status" value="1"/>
</dbReference>
<dbReference type="GO" id="GO:0009423">
    <property type="term" value="P:chorismate biosynthetic process"/>
    <property type="evidence" value="ECO:0007669"/>
    <property type="project" value="UniProtKB-UniRule"/>
</dbReference>
<feature type="binding site" evidence="9">
    <location>
        <position position="24"/>
    </location>
    <ligand>
        <name>3-phosphoshikimate</name>
        <dbReference type="ChEBI" id="CHEBI:145989"/>
    </ligand>
</feature>
<feature type="binding site" evidence="9">
    <location>
        <position position="170"/>
    </location>
    <ligand>
        <name>phosphoenolpyruvate</name>
        <dbReference type="ChEBI" id="CHEBI:58702"/>
    </ligand>
</feature>
<feature type="active site" description="Proton acceptor" evidence="9">
    <location>
        <position position="316"/>
    </location>
</feature>
<evidence type="ECO:0000256" key="5">
    <source>
        <dbReference type="ARBA" id="ARBA00022605"/>
    </source>
</evidence>
<feature type="binding site" evidence="9">
    <location>
        <position position="316"/>
    </location>
    <ligand>
        <name>3-phosphoshikimate</name>
        <dbReference type="ChEBI" id="CHEBI:145989"/>
    </ligand>
</feature>
<dbReference type="Pfam" id="PF00275">
    <property type="entry name" value="EPSP_synthase"/>
    <property type="match status" value="1"/>
</dbReference>
<dbReference type="GO" id="GO:0008652">
    <property type="term" value="P:amino acid biosynthetic process"/>
    <property type="evidence" value="ECO:0007669"/>
    <property type="project" value="UniProtKB-KW"/>
</dbReference>
<evidence type="ECO:0000259" key="10">
    <source>
        <dbReference type="Pfam" id="PF00275"/>
    </source>
</evidence>
<keyword evidence="7 9" id="KW-0057">Aromatic amino acid biosynthesis</keyword>
<dbReference type="GO" id="GO:0003866">
    <property type="term" value="F:3-phosphoshikimate 1-carboxyvinyltransferase activity"/>
    <property type="evidence" value="ECO:0007669"/>
    <property type="project" value="UniProtKB-UniRule"/>
</dbReference>
<feature type="binding site" evidence="9">
    <location>
        <position position="347"/>
    </location>
    <ligand>
        <name>phosphoenolpyruvate</name>
        <dbReference type="ChEBI" id="CHEBI:58702"/>
    </ligand>
</feature>